<dbReference type="Proteomes" id="UP000009049">
    <property type="component" value="Chromosome"/>
</dbReference>
<evidence type="ECO:0000313" key="1">
    <source>
        <dbReference type="EMBL" id="EAR16263.1"/>
    </source>
</evidence>
<dbReference type="HOGENOM" id="CLU_1730003_0_0_10"/>
<proteinExistence type="predicted"/>
<keyword evidence="2" id="KW-1185">Reference proteome</keyword>
<sequence>MFAALISCSGALAQPVAKHTGFAQSGTEQIRETTPGLPNPAFFVRQAQTDAAYEQQLQLEGGKEEMDFWTDQRAFERELYRQNLAAYKVYIQAKRDVYSSHQQSCGPSCLHGDYYYLQASFYLQMGSDSNGDSWMFGSLDSGGGLIAAGPE</sequence>
<organism evidence="1 2">
    <name type="scientific">Robiginitalea biformata (strain ATCC BAA-864 / DSM 15991 / KCTC 12146 / HTCC2501)</name>
    <dbReference type="NCBI Taxonomy" id="313596"/>
    <lineage>
        <taxon>Bacteria</taxon>
        <taxon>Pseudomonadati</taxon>
        <taxon>Bacteroidota</taxon>
        <taxon>Flavobacteriia</taxon>
        <taxon>Flavobacteriales</taxon>
        <taxon>Flavobacteriaceae</taxon>
        <taxon>Robiginitalea</taxon>
    </lineage>
</organism>
<gene>
    <name evidence="1" type="ordered locus">RB2501_05175</name>
</gene>
<dbReference type="KEGG" id="rbi:RB2501_05175"/>
<dbReference type="AlphaFoldDB" id="A4CH55"/>
<dbReference type="eggNOG" id="ENOG5032TZP">
    <property type="taxonomic scope" value="Bacteria"/>
</dbReference>
<dbReference type="EMBL" id="CP001712">
    <property type="protein sequence ID" value="EAR16263.1"/>
    <property type="molecule type" value="Genomic_DNA"/>
</dbReference>
<protein>
    <submittedName>
        <fullName evidence="1">Uncharacterized protein</fullName>
    </submittedName>
</protein>
<name>A4CH55_ROBBH</name>
<accession>A4CH55</accession>
<evidence type="ECO:0000313" key="2">
    <source>
        <dbReference type="Proteomes" id="UP000009049"/>
    </source>
</evidence>
<reference evidence="1 2" key="1">
    <citation type="journal article" date="2009" name="J. Bacteriol.">
        <title>Complete genome sequence of Robiginitalea biformata HTCC2501.</title>
        <authorList>
            <person name="Oh H.M."/>
            <person name="Giovannoni S.J."/>
            <person name="Lee K."/>
            <person name="Ferriera S."/>
            <person name="Johnson J."/>
            <person name="Cho J.C."/>
        </authorList>
    </citation>
    <scope>NUCLEOTIDE SEQUENCE [LARGE SCALE GENOMIC DNA]</scope>
    <source>
        <strain evidence="2">ATCC BAA-864 / HTCC2501 / KCTC 12146</strain>
    </source>
</reference>